<keyword evidence="2" id="KW-1185">Reference proteome</keyword>
<comment type="caution">
    <text evidence="1">The sequence shown here is derived from an EMBL/GenBank/DDBJ whole genome shotgun (WGS) entry which is preliminary data.</text>
</comment>
<organism evidence="1 2">
    <name type="scientific">Labeo rohita</name>
    <name type="common">Indian major carp</name>
    <name type="synonym">Cyprinus rohita</name>
    <dbReference type="NCBI Taxonomy" id="84645"/>
    <lineage>
        <taxon>Eukaryota</taxon>
        <taxon>Metazoa</taxon>
        <taxon>Chordata</taxon>
        <taxon>Craniata</taxon>
        <taxon>Vertebrata</taxon>
        <taxon>Euteleostomi</taxon>
        <taxon>Actinopterygii</taxon>
        <taxon>Neopterygii</taxon>
        <taxon>Teleostei</taxon>
        <taxon>Ostariophysi</taxon>
        <taxon>Cypriniformes</taxon>
        <taxon>Cyprinidae</taxon>
        <taxon>Labeoninae</taxon>
        <taxon>Labeonini</taxon>
        <taxon>Labeo</taxon>
    </lineage>
</organism>
<protein>
    <submittedName>
        <fullName evidence="1">DNA-directed RNA polymerase II subunit RPB1</fullName>
    </submittedName>
</protein>
<keyword evidence="1" id="KW-0240">DNA-directed RNA polymerase</keyword>
<sequence length="366" mass="39057">MGLHRVLCSQAASSRSHVFQAVSAYAEVLCGLGCAAFRAARPREGSSFQVQPRARLCSQVQPREDFCSKGGLGSLEAQKCPPSLPPTPASSLPLLLPPPHSCFLPSWLISCPAPPQAPPPPAPPPLVGSLDPPPGCPSSFRASSKVPTRFSLCCSCGTWPVSAHHLCDGITAQMVCQSPLVSWLENSLSLPPTSEFRTPHRPVDPPASPWFLAPSSPPWPGSPLAPPGSLIPPAPPWSSVAPAPTWPSGPTPPHLFHLSPPDPPCQPGSSAVQPRLRLLHHLLHRRWSAPSILLLGVHPPFEPPPKFPPVSPYVVPVAHGRAFQDVGDMSCPWTSSLLVPRYFTVANSVLDIVLLEVERPAYSLRS</sequence>
<accession>A0ABQ8M9Q8</accession>
<evidence type="ECO:0000313" key="2">
    <source>
        <dbReference type="Proteomes" id="UP000830375"/>
    </source>
</evidence>
<keyword evidence="1" id="KW-0804">Transcription</keyword>
<gene>
    <name evidence="1" type="ORF">H4Q32_022101</name>
</gene>
<dbReference type="EMBL" id="JACTAM010000010">
    <property type="protein sequence ID" value="KAI2659614.1"/>
    <property type="molecule type" value="Genomic_DNA"/>
</dbReference>
<dbReference type="Proteomes" id="UP000830375">
    <property type="component" value="Unassembled WGS sequence"/>
</dbReference>
<evidence type="ECO:0000313" key="1">
    <source>
        <dbReference type="EMBL" id="KAI2659614.1"/>
    </source>
</evidence>
<proteinExistence type="predicted"/>
<dbReference type="GO" id="GO:0000428">
    <property type="term" value="C:DNA-directed RNA polymerase complex"/>
    <property type="evidence" value="ECO:0007669"/>
    <property type="project" value="UniProtKB-KW"/>
</dbReference>
<name>A0ABQ8M9Q8_LABRO</name>
<reference evidence="1 2" key="1">
    <citation type="submission" date="2022-01" db="EMBL/GenBank/DDBJ databases">
        <title>A high-quality chromosome-level genome assembly of rohu carp, Labeo rohita.</title>
        <authorList>
            <person name="Arick M.A. II"/>
            <person name="Hsu C.-Y."/>
            <person name="Magbanua Z."/>
            <person name="Pechanova O."/>
            <person name="Grover C."/>
            <person name="Miller E."/>
            <person name="Thrash A."/>
            <person name="Ezzel L."/>
            <person name="Alam S."/>
            <person name="Benzie J."/>
            <person name="Hamilton M."/>
            <person name="Karsi A."/>
            <person name="Lawrence M.L."/>
            <person name="Peterson D.G."/>
        </authorList>
    </citation>
    <scope>NUCLEOTIDE SEQUENCE [LARGE SCALE GENOMIC DNA]</scope>
    <source>
        <strain evidence="2">BAU-BD-2019</strain>
        <tissue evidence="1">Blood</tissue>
    </source>
</reference>